<dbReference type="SUPFAM" id="SSF101874">
    <property type="entry name" value="YceI-like"/>
    <property type="match status" value="1"/>
</dbReference>
<evidence type="ECO:0000313" key="4">
    <source>
        <dbReference type="Proteomes" id="UP000428328"/>
    </source>
</evidence>
<keyword evidence="4" id="KW-1185">Reference proteome</keyword>
<organism evidence="3 4">
    <name type="scientific">Pseudodesulfovibrio cashew</name>
    <dbReference type="NCBI Taxonomy" id="2678688"/>
    <lineage>
        <taxon>Bacteria</taxon>
        <taxon>Pseudomonadati</taxon>
        <taxon>Thermodesulfobacteriota</taxon>
        <taxon>Desulfovibrionia</taxon>
        <taxon>Desulfovibrionales</taxon>
        <taxon>Desulfovibrionaceae</taxon>
    </lineage>
</organism>
<feature type="signal peptide" evidence="1">
    <location>
        <begin position="1"/>
        <end position="30"/>
    </location>
</feature>
<proteinExistence type="predicted"/>
<evidence type="ECO:0000256" key="1">
    <source>
        <dbReference type="SAM" id="SignalP"/>
    </source>
</evidence>
<dbReference type="Pfam" id="PF04264">
    <property type="entry name" value="YceI"/>
    <property type="match status" value="1"/>
</dbReference>
<reference evidence="3 4" key="1">
    <citation type="submission" date="2019-11" db="EMBL/GenBank/DDBJ databases">
        <authorList>
            <person name="Zheng R.K."/>
            <person name="Sun C.M."/>
        </authorList>
    </citation>
    <scope>NUCLEOTIDE SEQUENCE [LARGE SCALE GENOMIC DNA]</scope>
    <source>
        <strain evidence="3 4">SRB007</strain>
    </source>
</reference>
<protein>
    <submittedName>
        <fullName evidence="3">YceI family protein</fullName>
    </submittedName>
</protein>
<evidence type="ECO:0000313" key="3">
    <source>
        <dbReference type="EMBL" id="QGY39432.1"/>
    </source>
</evidence>
<sequence>MTTTLTLPRRFRALLLTALLVLSLAAPASAETWKVDPDHSAAHFSIRHMMISQVRGMFPDVSGTVVFEDGTPTALEVIVNVQSISTGVTARDTHLKSGDFFQADTHPLMTFKSSSVVPMEGDYQVTGTMTIKGVSREVTLTLTGLDDERLDPWKHLRRGGTARFQLDRRDYGIDWNAPLDGGGFMIGNMVDVAVDIEAIKP</sequence>
<accession>A0A6I6JGB2</accession>
<gene>
    <name evidence="3" type="ORF">GM415_04615</name>
</gene>
<dbReference type="RefSeq" id="WP_158946658.1">
    <property type="nucleotide sequence ID" value="NZ_CP046400.1"/>
</dbReference>
<dbReference type="KEGG" id="psel:GM415_04615"/>
<evidence type="ECO:0000259" key="2">
    <source>
        <dbReference type="SMART" id="SM00867"/>
    </source>
</evidence>
<feature type="domain" description="Lipid/polyisoprenoid-binding YceI-like" evidence="2">
    <location>
        <begin position="32"/>
        <end position="199"/>
    </location>
</feature>
<feature type="chain" id="PRO_5026109074" evidence="1">
    <location>
        <begin position="31"/>
        <end position="201"/>
    </location>
</feature>
<name>A0A6I6JGB2_9BACT</name>
<dbReference type="SMART" id="SM00867">
    <property type="entry name" value="YceI"/>
    <property type="match status" value="1"/>
</dbReference>
<dbReference type="Proteomes" id="UP000428328">
    <property type="component" value="Chromosome"/>
</dbReference>
<dbReference type="InterPro" id="IPR007372">
    <property type="entry name" value="Lipid/polyisoprenoid-bd_YceI"/>
</dbReference>
<dbReference type="InterPro" id="IPR036761">
    <property type="entry name" value="TTHA0802/YceI-like_sf"/>
</dbReference>
<dbReference type="EMBL" id="CP046400">
    <property type="protein sequence ID" value="QGY39432.1"/>
    <property type="molecule type" value="Genomic_DNA"/>
</dbReference>
<dbReference type="PANTHER" id="PTHR34406:SF1">
    <property type="entry name" value="PROTEIN YCEI"/>
    <property type="match status" value="1"/>
</dbReference>
<dbReference type="PANTHER" id="PTHR34406">
    <property type="entry name" value="PROTEIN YCEI"/>
    <property type="match status" value="1"/>
</dbReference>
<keyword evidence="1" id="KW-0732">Signal</keyword>
<dbReference type="Gene3D" id="2.40.128.110">
    <property type="entry name" value="Lipid/polyisoprenoid-binding, YceI-like"/>
    <property type="match status" value="1"/>
</dbReference>
<dbReference type="AlphaFoldDB" id="A0A6I6JGB2"/>